<comment type="similarity">
    <text evidence="3">Belongs to the band 7/mec-2 family. Flotillin subfamily.</text>
</comment>
<dbReference type="PANTHER" id="PTHR13806:SF31">
    <property type="entry name" value="FLOTILLIN-LIKE PROTEIN 1-RELATED"/>
    <property type="match status" value="1"/>
</dbReference>
<evidence type="ECO:0000256" key="2">
    <source>
        <dbReference type="ARBA" id="ARBA00004236"/>
    </source>
</evidence>
<evidence type="ECO:0000256" key="7">
    <source>
        <dbReference type="SAM" id="Phobius"/>
    </source>
</evidence>
<protein>
    <submittedName>
        <fullName evidence="9">Flotillin</fullName>
    </submittedName>
</protein>
<reference evidence="9" key="1">
    <citation type="submission" date="2020-05" db="EMBL/GenBank/DDBJ databases">
        <title>Identification of trans-AT polyketide cluster in two marine bacteria, producers of a novel glutaramide-containing polyketide sesbanimide D and analogs.</title>
        <authorList>
            <person name="Kacar D."/>
            <person name="Rodriguez P."/>
            <person name="Canedo L."/>
            <person name="Gonzalez E."/>
            <person name="Galan B."/>
            <person name="De La Calle F."/>
            <person name="Garcia J.L."/>
        </authorList>
    </citation>
    <scope>NUCLEOTIDE SEQUENCE</scope>
    <source>
        <strain evidence="9">PHM038</strain>
    </source>
</reference>
<dbReference type="Proteomes" id="UP000598467">
    <property type="component" value="Unassembled WGS sequence"/>
</dbReference>
<dbReference type="InterPro" id="IPR031905">
    <property type="entry name" value="Flotillin_C"/>
</dbReference>
<gene>
    <name evidence="9" type="ORF">HK439_05345</name>
</gene>
<feature type="coiled-coil region" evidence="6">
    <location>
        <begin position="383"/>
        <end position="417"/>
    </location>
</feature>
<dbReference type="EMBL" id="JABFCZ010000005">
    <property type="protein sequence ID" value="MBD1545677.1"/>
    <property type="molecule type" value="Genomic_DNA"/>
</dbReference>
<dbReference type="InterPro" id="IPR001107">
    <property type="entry name" value="Band_7"/>
</dbReference>
<proteinExistence type="inferred from homology"/>
<evidence type="ECO:0000313" key="10">
    <source>
        <dbReference type="Proteomes" id="UP000598467"/>
    </source>
</evidence>
<dbReference type="RefSeq" id="WP_190290352.1">
    <property type="nucleotide sequence ID" value="NZ_JABFCZ010000005.1"/>
</dbReference>
<feature type="domain" description="Band 7" evidence="8">
    <location>
        <begin position="23"/>
        <end position="192"/>
    </location>
</feature>
<feature type="coiled-coil region" evidence="6">
    <location>
        <begin position="199"/>
        <end position="313"/>
    </location>
</feature>
<evidence type="ECO:0000259" key="8">
    <source>
        <dbReference type="SMART" id="SM00244"/>
    </source>
</evidence>
<keyword evidence="7" id="KW-0812">Transmembrane</keyword>
<keyword evidence="4" id="KW-1003">Cell membrane</keyword>
<evidence type="ECO:0000256" key="5">
    <source>
        <dbReference type="ARBA" id="ARBA00023136"/>
    </source>
</evidence>
<sequence length="536" mass="57842">MTTFISLIILVAIVIAAVVVVIAGFYQRSTREVSLVRTGVGGRKVIVDGGTIVLPYFHDIARVNMQTLRLEVHRTGEAALITNDRMRVDVGVEFYVSVDANEEAIARASQTLGNRTFSADKLRDLIEGKLVDTLRAVAARMTMDELHEKRAEFVREVSAMLEEPLARNGLALESVSLAAMDQTPFSALDENNAFNAVGMRKLAEVIAKSKKERAEIDAESDVAVHRSAMEASRRRLQIDLEEQQAKIAQVQELERLRADQLAEIAERKAQSESAVNAARIRMEQEIRAADIAREQAVREAEIAQAQALEMAEQDRAIAIAMKTQEESKAVTAADLAKAEAVKAAEAIATARALSEAQRRKDVAVLSAQQEADISGRKLVAQANAEAEASVARAKATLENAKADAEAAKLRIATLKAEMTAKAEGQKALNEAENVFTKEIVALKADIARLEAFPKIVEQMVKPAEKIESIRINHITGLPTGGSGSAGEGGANKTAINQALDSILDMAVQLPALKKIGEELGISLEESLNGVTGKTKS</sequence>
<dbReference type="AlphaFoldDB" id="A0A926S5Q8"/>
<dbReference type="Gene3D" id="3.30.479.30">
    <property type="entry name" value="Band 7 domain"/>
    <property type="match status" value="1"/>
</dbReference>
<keyword evidence="5 7" id="KW-0472">Membrane</keyword>
<keyword evidence="6" id="KW-0175">Coiled coil</keyword>
<evidence type="ECO:0000256" key="1">
    <source>
        <dbReference type="ARBA" id="ARBA00004167"/>
    </source>
</evidence>
<name>A0A926S5Q8_9HYPH</name>
<comment type="subcellular location">
    <subcellularLocation>
        <location evidence="2">Cell membrane</location>
    </subcellularLocation>
    <subcellularLocation>
        <location evidence="1">Membrane</location>
        <topology evidence="1">Single-pass membrane protein</topology>
    </subcellularLocation>
</comment>
<dbReference type="GO" id="GO:0005886">
    <property type="term" value="C:plasma membrane"/>
    <property type="evidence" value="ECO:0007669"/>
    <property type="project" value="UniProtKB-SubCell"/>
</dbReference>
<dbReference type="SUPFAM" id="SSF117892">
    <property type="entry name" value="Band 7/SPFH domain"/>
    <property type="match status" value="1"/>
</dbReference>
<dbReference type="CDD" id="cd03399">
    <property type="entry name" value="SPFH_flotillin"/>
    <property type="match status" value="1"/>
</dbReference>
<dbReference type="InterPro" id="IPR036013">
    <property type="entry name" value="Band_7/SPFH_dom_sf"/>
</dbReference>
<evidence type="ECO:0000256" key="3">
    <source>
        <dbReference type="ARBA" id="ARBA00007161"/>
    </source>
</evidence>
<dbReference type="Pfam" id="PF15975">
    <property type="entry name" value="Flot"/>
    <property type="match status" value="1"/>
</dbReference>
<dbReference type="PANTHER" id="PTHR13806">
    <property type="entry name" value="FLOTILLIN-RELATED"/>
    <property type="match status" value="1"/>
</dbReference>
<evidence type="ECO:0000256" key="6">
    <source>
        <dbReference type="SAM" id="Coils"/>
    </source>
</evidence>
<dbReference type="Pfam" id="PF01145">
    <property type="entry name" value="Band_7"/>
    <property type="match status" value="1"/>
</dbReference>
<keyword evidence="7" id="KW-1133">Transmembrane helix</keyword>
<evidence type="ECO:0000256" key="4">
    <source>
        <dbReference type="ARBA" id="ARBA00022475"/>
    </source>
</evidence>
<dbReference type="InterPro" id="IPR027705">
    <property type="entry name" value="Flotillin_fam"/>
</dbReference>
<dbReference type="SMART" id="SM00244">
    <property type="entry name" value="PHB"/>
    <property type="match status" value="1"/>
</dbReference>
<accession>A0A926S5Q8</accession>
<comment type="caution">
    <text evidence="9">The sequence shown here is derived from an EMBL/GenBank/DDBJ whole genome shotgun (WGS) entry which is preliminary data.</text>
</comment>
<organism evidence="9 10">
    <name type="scientific">Roseibium aggregatum</name>
    <dbReference type="NCBI Taxonomy" id="187304"/>
    <lineage>
        <taxon>Bacteria</taxon>
        <taxon>Pseudomonadati</taxon>
        <taxon>Pseudomonadota</taxon>
        <taxon>Alphaproteobacteria</taxon>
        <taxon>Hyphomicrobiales</taxon>
        <taxon>Stappiaceae</taxon>
        <taxon>Roseibium</taxon>
    </lineage>
</organism>
<feature type="transmembrane region" description="Helical" evidence="7">
    <location>
        <begin position="7"/>
        <end position="26"/>
    </location>
</feature>
<evidence type="ECO:0000313" key="9">
    <source>
        <dbReference type="EMBL" id="MBD1545677.1"/>
    </source>
</evidence>